<evidence type="ECO:0000259" key="6">
    <source>
        <dbReference type="PROSITE" id="PS01124"/>
    </source>
</evidence>
<dbReference type="Gene3D" id="2.60.120.10">
    <property type="entry name" value="Jelly Rolls"/>
    <property type="match status" value="1"/>
</dbReference>
<evidence type="ECO:0000256" key="2">
    <source>
        <dbReference type="ARBA" id="ARBA00023015"/>
    </source>
</evidence>
<dbReference type="RefSeq" id="WP_150986644.1">
    <property type="nucleotide sequence ID" value="NZ_CP062804.1"/>
</dbReference>
<dbReference type="PROSITE" id="PS00041">
    <property type="entry name" value="HTH_ARAC_FAMILY_1"/>
    <property type="match status" value="1"/>
</dbReference>
<dbReference type="PRINTS" id="PR00032">
    <property type="entry name" value="HTHARAC"/>
</dbReference>
<dbReference type="AlphaFoldDB" id="A0A643FU29"/>
<keyword evidence="2" id="KW-0805">Transcription regulation</keyword>
<dbReference type="Proteomes" id="UP000397656">
    <property type="component" value="Chromosome 2"/>
</dbReference>
<dbReference type="InterPro" id="IPR009057">
    <property type="entry name" value="Homeodomain-like_sf"/>
</dbReference>
<reference evidence="7 8" key="1">
    <citation type="submission" date="2020-10" db="EMBL/GenBank/DDBJ databases">
        <title>Complete genome sequence of Cupriavidus basilensis CCUG 49340T.</title>
        <authorList>
            <person name="Salva-Serra F."/>
            <person name="Donoso R.A."/>
            <person name="Cho K.H."/>
            <person name="Yoo J.A."/>
            <person name="Lee K."/>
            <person name="Yoon S.-H."/>
            <person name="Perez-Pantoja D."/>
            <person name="Moore E.R.B."/>
        </authorList>
    </citation>
    <scope>NUCLEOTIDE SEQUENCE [LARGE SCALE GENOMIC DNA]</scope>
    <source>
        <strain evidence="8">CCUG 49340</strain>
    </source>
</reference>
<organism evidence="7 8">
    <name type="scientific">Cupriavidus basilensis</name>
    <dbReference type="NCBI Taxonomy" id="68895"/>
    <lineage>
        <taxon>Bacteria</taxon>
        <taxon>Pseudomonadati</taxon>
        <taxon>Pseudomonadota</taxon>
        <taxon>Betaproteobacteria</taxon>
        <taxon>Burkholderiales</taxon>
        <taxon>Burkholderiaceae</taxon>
        <taxon>Cupriavidus</taxon>
    </lineage>
</organism>
<accession>A0A643FU29</accession>
<keyword evidence="5" id="KW-0804">Transcription</keyword>
<gene>
    <name evidence="7" type="ORF">F7R26_026710</name>
</gene>
<feature type="domain" description="HTH araC/xylS-type" evidence="6">
    <location>
        <begin position="161"/>
        <end position="258"/>
    </location>
</feature>
<keyword evidence="3" id="KW-0238">DNA-binding</keyword>
<dbReference type="InterPro" id="IPR018060">
    <property type="entry name" value="HTH_AraC"/>
</dbReference>
<evidence type="ECO:0000256" key="5">
    <source>
        <dbReference type="ARBA" id="ARBA00023163"/>
    </source>
</evidence>
<dbReference type="InterPro" id="IPR003313">
    <property type="entry name" value="AraC-bd"/>
</dbReference>
<dbReference type="PROSITE" id="PS01124">
    <property type="entry name" value="HTH_ARAC_FAMILY_2"/>
    <property type="match status" value="1"/>
</dbReference>
<dbReference type="Pfam" id="PF02311">
    <property type="entry name" value="AraC_binding"/>
    <property type="match status" value="1"/>
</dbReference>
<dbReference type="GO" id="GO:0003700">
    <property type="term" value="F:DNA-binding transcription factor activity"/>
    <property type="evidence" value="ECO:0007669"/>
    <property type="project" value="InterPro"/>
</dbReference>
<dbReference type="InterPro" id="IPR020449">
    <property type="entry name" value="Tscrpt_reg_AraC-type_HTH"/>
</dbReference>
<evidence type="ECO:0000313" key="8">
    <source>
        <dbReference type="Proteomes" id="UP000397656"/>
    </source>
</evidence>
<dbReference type="PANTHER" id="PTHR11019">
    <property type="entry name" value="HTH-TYPE TRANSCRIPTIONAL REGULATOR NIMR"/>
    <property type="match status" value="1"/>
</dbReference>
<dbReference type="InterPro" id="IPR014710">
    <property type="entry name" value="RmlC-like_jellyroll"/>
</dbReference>
<dbReference type="GeneID" id="98404539"/>
<dbReference type="EMBL" id="CP062804">
    <property type="protein sequence ID" value="QOT80983.1"/>
    <property type="molecule type" value="Genomic_DNA"/>
</dbReference>
<keyword evidence="1" id="KW-0678">Repressor</keyword>
<dbReference type="SMART" id="SM00342">
    <property type="entry name" value="HTH_ARAC"/>
    <property type="match status" value="1"/>
</dbReference>
<dbReference type="InterPro" id="IPR011051">
    <property type="entry name" value="RmlC_Cupin_sf"/>
</dbReference>
<dbReference type="SUPFAM" id="SSF46689">
    <property type="entry name" value="Homeodomain-like"/>
    <property type="match status" value="1"/>
</dbReference>
<evidence type="ECO:0000313" key="7">
    <source>
        <dbReference type="EMBL" id="QOT80983.1"/>
    </source>
</evidence>
<dbReference type="FunFam" id="1.10.10.60:FF:000132">
    <property type="entry name" value="AraC family transcriptional regulator"/>
    <property type="match status" value="1"/>
</dbReference>
<evidence type="ECO:0000256" key="1">
    <source>
        <dbReference type="ARBA" id="ARBA00022491"/>
    </source>
</evidence>
<proteinExistence type="predicted"/>
<dbReference type="Gene3D" id="1.10.10.60">
    <property type="entry name" value="Homeodomain-like"/>
    <property type="match status" value="2"/>
</dbReference>
<dbReference type="SUPFAM" id="SSF51182">
    <property type="entry name" value="RmlC-like cupins"/>
    <property type="match status" value="1"/>
</dbReference>
<dbReference type="GO" id="GO:0043565">
    <property type="term" value="F:sequence-specific DNA binding"/>
    <property type="evidence" value="ECO:0007669"/>
    <property type="project" value="InterPro"/>
</dbReference>
<dbReference type="CDD" id="cd06124">
    <property type="entry name" value="cupin_NimR-like_N"/>
    <property type="match status" value="1"/>
</dbReference>
<sequence length="263" mass="28958">MKTLSDAALQQSLQTPRPIVVVANDQPDGSELAEHWHQHGQLIHAISGVMIVRTARGEWVVPIGRAVWVPPQLRHRIGAVGDVRMRTVFVAGDACAAMPQDCRAIEVSLLLRELILHAVRIPASYAPEGRDQRIMALILDEIRAAPVLSLHLPMPQHARAAQLCARLIQSPAQAATLTGWAAELHMNERTFARLFKRETGLTFGAWCRHTRLLLSLPRLAQGDAILEVALDHGYDSPSAFAAVFRKTFGVSPSAYFRKAEALD</sequence>
<dbReference type="Pfam" id="PF12833">
    <property type="entry name" value="HTH_18"/>
    <property type="match status" value="1"/>
</dbReference>
<dbReference type="PANTHER" id="PTHR11019:SF159">
    <property type="entry name" value="TRANSCRIPTIONAL REGULATOR-RELATED"/>
    <property type="match status" value="1"/>
</dbReference>
<evidence type="ECO:0000256" key="3">
    <source>
        <dbReference type="ARBA" id="ARBA00023125"/>
    </source>
</evidence>
<name>A0A643FU29_9BURK</name>
<keyword evidence="4" id="KW-0010">Activator</keyword>
<protein>
    <submittedName>
        <fullName evidence="7">Helix-turn-helix transcriptional regulator</fullName>
    </submittedName>
</protein>
<evidence type="ECO:0000256" key="4">
    <source>
        <dbReference type="ARBA" id="ARBA00023159"/>
    </source>
</evidence>
<dbReference type="InterPro" id="IPR018062">
    <property type="entry name" value="HTH_AraC-typ_CS"/>
</dbReference>